<evidence type="ECO:0000313" key="2">
    <source>
        <dbReference type="Proteomes" id="UP000245626"/>
    </source>
</evidence>
<evidence type="ECO:0000313" key="1">
    <source>
        <dbReference type="EMBL" id="PWN53358.1"/>
    </source>
</evidence>
<feature type="non-terminal residue" evidence="1">
    <location>
        <position position="1"/>
    </location>
</feature>
<accession>A0ACD0P5L1</accession>
<gene>
    <name evidence="1" type="ORF">IE53DRAFT_300693</name>
</gene>
<feature type="non-terminal residue" evidence="1">
    <location>
        <position position="811"/>
    </location>
</feature>
<sequence length="811" mass="88840">RHGDHEDEQDLGLEVVPPEAMDHMQEASLPHEQVDHGHTHDHHDEASSEHAESDPSSHSHGSHPDTSHGGDHGYMHMSNPADSVPSADVAGTQLIPIPEIRVAHGHSHGGSGAVQEFLNETSIFRAKGPDPLSYVEWDFEYGMGDFEQLKRFLGNEGVQKGEDIMGVVGGRWRKLFSEPPEERKVLADDIRSRIQNGEPARHGSLLMMHVASSIISCFILLPLALCLRAAHSSLAPLASLVYLLSLGGSMFLSMIYKALTPRLYPSNSHGGMGWTILWISLATLGADVFRLVAQIWKKASSIRAGRTFGEAGGQKWTDVFHTLLGKDLPVSSEKYDALEEEAMLSDEGQADAKEIDIEIPRNGDRSHHRRSSSSSPRVHFADDRNGSVETLEEVNWVGSGSTAIGGVSSSASPIRGLEDLPSPSSTVCNTPRSSMLGDLSSMNLKTALSWKYPSQSTSGSDPSSSPTRLQKLATVWRFTRVVAARSLPVLAFAASYTGLAVYTGSCRPGYTNVCLAHGIKGGIFFWYGLFTFSRYVGAYADCGWAWNRRPSPGNARRNVSSWRKNMPSAEWVECFVIFLYGSTNTWMERFGSKRGDPYTIKQIQHISIAVMFWFAGLIGMLLETAWIRNLVSLPVALNHPSSLDISAIRSRRRGAHPTDAEEADELVQGQAQPPSYQGSFNPFPALVIGVTGVAMAAHHQDYVYEVKIHELWGQGLAGFAVLRCLTYFFLWLRPPTSVLPSRPPTEALASFSLACGGLIFMLSSEEVSFAAMRSGYGDFMAILNVAVAVVALLFCWIMGIMLIKAWAVKRE</sequence>
<proteinExistence type="predicted"/>
<dbReference type="Proteomes" id="UP000245626">
    <property type="component" value="Unassembled WGS sequence"/>
</dbReference>
<organism evidence="1 2">
    <name type="scientific">Violaceomyces palustris</name>
    <dbReference type="NCBI Taxonomy" id="1673888"/>
    <lineage>
        <taxon>Eukaryota</taxon>
        <taxon>Fungi</taxon>
        <taxon>Dikarya</taxon>
        <taxon>Basidiomycota</taxon>
        <taxon>Ustilaginomycotina</taxon>
        <taxon>Ustilaginomycetes</taxon>
        <taxon>Violaceomycetales</taxon>
        <taxon>Violaceomycetaceae</taxon>
        <taxon>Violaceomyces</taxon>
    </lineage>
</organism>
<dbReference type="EMBL" id="KZ819729">
    <property type="protein sequence ID" value="PWN53358.1"/>
    <property type="molecule type" value="Genomic_DNA"/>
</dbReference>
<keyword evidence="2" id="KW-1185">Reference proteome</keyword>
<reference evidence="1 2" key="1">
    <citation type="journal article" date="2018" name="Mol. Biol. Evol.">
        <title>Broad Genomic Sampling Reveals a Smut Pathogenic Ancestry of the Fungal Clade Ustilaginomycotina.</title>
        <authorList>
            <person name="Kijpornyongpan T."/>
            <person name="Mondo S.J."/>
            <person name="Barry K."/>
            <person name="Sandor L."/>
            <person name="Lee J."/>
            <person name="Lipzen A."/>
            <person name="Pangilinan J."/>
            <person name="LaButti K."/>
            <person name="Hainaut M."/>
            <person name="Henrissat B."/>
            <person name="Grigoriev I.V."/>
            <person name="Spatafora J.W."/>
            <person name="Aime M.C."/>
        </authorList>
    </citation>
    <scope>NUCLEOTIDE SEQUENCE [LARGE SCALE GENOMIC DNA]</scope>
    <source>
        <strain evidence="1 2">SA 807</strain>
    </source>
</reference>
<protein>
    <submittedName>
        <fullName evidence="1">Uncharacterized protein</fullName>
    </submittedName>
</protein>
<name>A0ACD0P5L1_9BASI</name>